<dbReference type="Gene3D" id="1.20.1250.20">
    <property type="entry name" value="MFS general substrate transporter like domains"/>
    <property type="match status" value="2"/>
</dbReference>
<comment type="similarity">
    <text evidence="6">Belongs to the major facilitator superfamily. Allantoate permease family.</text>
</comment>
<dbReference type="GO" id="GO:0022857">
    <property type="term" value="F:transmembrane transporter activity"/>
    <property type="evidence" value="ECO:0007669"/>
    <property type="project" value="InterPro"/>
</dbReference>
<feature type="transmembrane region" description="Helical" evidence="8">
    <location>
        <begin position="356"/>
        <end position="378"/>
    </location>
</feature>
<dbReference type="GeneID" id="89926453"/>
<protein>
    <recommendedName>
        <fullName evidence="11">Major facilitator superfamily (MFS) profile domain-containing protein</fullName>
    </recommendedName>
</protein>
<keyword evidence="2" id="KW-0813">Transport</keyword>
<dbReference type="PANTHER" id="PTHR43791:SF97">
    <property type="entry name" value="ALLANTOATE TRANSPORTER, PUTATIVE (AFU_ORTHOLOGUE AFUA_1G14700)-RELATED"/>
    <property type="match status" value="1"/>
</dbReference>
<evidence type="ECO:0000256" key="3">
    <source>
        <dbReference type="ARBA" id="ARBA00022692"/>
    </source>
</evidence>
<feature type="transmembrane region" description="Helical" evidence="8">
    <location>
        <begin position="193"/>
        <end position="213"/>
    </location>
</feature>
<dbReference type="AlphaFoldDB" id="A0AAV9PBY5"/>
<feature type="transmembrane region" description="Helical" evidence="8">
    <location>
        <begin position="225"/>
        <end position="245"/>
    </location>
</feature>
<feature type="transmembrane region" description="Helical" evidence="8">
    <location>
        <begin position="384"/>
        <end position="406"/>
    </location>
</feature>
<evidence type="ECO:0000313" key="9">
    <source>
        <dbReference type="EMBL" id="KAK5170521.1"/>
    </source>
</evidence>
<evidence type="ECO:0008006" key="11">
    <source>
        <dbReference type="Google" id="ProtNLM"/>
    </source>
</evidence>
<feature type="region of interest" description="Disordered" evidence="7">
    <location>
        <begin position="1"/>
        <end position="26"/>
    </location>
</feature>
<name>A0AAV9PBY5_9PEZI</name>
<feature type="transmembrane region" description="Helical" evidence="8">
    <location>
        <begin position="329"/>
        <end position="349"/>
    </location>
</feature>
<proteinExistence type="inferred from homology"/>
<dbReference type="InterPro" id="IPR036259">
    <property type="entry name" value="MFS_trans_sf"/>
</dbReference>
<keyword evidence="3 8" id="KW-0812">Transmembrane</keyword>
<dbReference type="GO" id="GO:0016020">
    <property type="term" value="C:membrane"/>
    <property type="evidence" value="ECO:0007669"/>
    <property type="project" value="UniProtKB-SubCell"/>
</dbReference>
<reference evidence="9 10" key="1">
    <citation type="submission" date="2023-08" db="EMBL/GenBank/DDBJ databases">
        <title>Black Yeasts Isolated from many extreme environments.</title>
        <authorList>
            <person name="Coleine C."/>
            <person name="Stajich J.E."/>
            <person name="Selbmann L."/>
        </authorList>
    </citation>
    <scope>NUCLEOTIDE SEQUENCE [LARGE SCALE GENOMIC DNA]</scope>
    <source>
        <strain evidence="9 10">CCFEE 5935</strain>
    </source>
</reference>
<feature type="transmembrane region" description="Helical" evidence="8">
    <location>
        <begin position="60"/>
        <end position="78"/>
    </location>
</feature>
<feature type="transmembrane region" description="Helical" evidence="8">
    <location>
        <begin position="451"/>
        <end position="474"/>
    </location>
</feature>
<sequence>MAEEKHEMGVEPVDSPNDNDSGFSKPVDEAHTDLGLEYYHKAMLIDPQVRETIALRVRKRIDYTILPAMCLIYLLSFLDKQTLNYSNAYGLQEDLGLKGRDYSWVASVTNIGYVVGSYPSNLALQTLPVGRFVSTMLLLWGGLLMCTVGAKNFAGIMTLRFLLGAAESCIGPAWMLVTAMFWTRDEQPLRMCIWLGCNGISLMLGAGISWGLGHTNNPALESWQLIFLVIGVITFAVGAVAFFLFPSTPMDFKLFTEEEKIVSVWRVSGNQTGIKHSKVQWYQIREAALDPRVWLVACQQLSIGIINGSITNFMSALLAGFGYSDVQTVLYQLPNGAFQIVCTFLAGWFSSAVPNTTVITVIITHVPSIAAIIGIATIDLSHRLALTACTWLLGIIGAAIILNWSVVTANFAGHSKRMAVNGCNFVFYATGNVIGPFLFLPEEAPRYLSAIKALCGIYGASMVFTAAIGVIMYMKNRKRDRIARQESEDYEAPAEVSWTDVGEGAFRDLTDGENKHFRYRL</sequence>
<dbReference type="PANTHER" id="PTHR43791">
    <property type="entry name" value="PERMEASE-RELATED"/>
    <property type="match status" value="1"/>
</dbReference>
<dbReference type="SUPFAM" id="SSF103473">
    <property type="entry name" value="MFS general substrate transporter"/>
    <property type="match status" value="1"/>
</dbReference>
<gene>
    <name evidence="9" type="ORF">LTR77_005109</name>
</gene>
<evidence type="ECO:0000256" key="1">
    <source>
        <dbReference type="ARBA" id="ARBA00004141"/>
    </source>
</evidence>
<dbReference type="Pfam" id="PF07690">
    <property type="entry name" value="MFS_1"/>
    <property type="match status" value="1"/>
</dbReference>
<keyword evidence="10" id="KW-1185">Reference proteome</keyword>
<dbReference type="EMBL" id="JAVRRT010000007">
    <property type="protein sequence ID" value="KAK5170521.1"/>
    <property type="molecule type" value="Genomic_DNA"/>
</dbReference>
<feature type="transmembrane region" description="Helical" evidence="8">
    <location>
        <begin position="162"/>
        <end position="181"/>
    </location>
</feature>
<keyword evidence="4 8" id="KW-1133">Transmembrane helix</keyword>
<evidence type="ECO:0000256" key="6">
    <source>
        <dbReference type="ARBA" id="ARBA00037968"/>
    </source>
</evidence>
<feature type="transmembrane region" description="Helical" evidence="8">
    <location>
        <begin position="102"/>
        <end position="120"/>
    </location>
</feature>
<evidence type="ECO:0000256" key="2">
    <source>
        <dbReference type="ARBA" id="ARBA00022448"/>
    </source>
</evidence>
<feature type="transmembrane region" description="Helical" evidence="8">
    <location>
        <begin position="301"/>
        <end position="323"/>
    </location>
</feature>
<keyword evidence="5 8" id="KW-0472">Membrane</keyword>
<evidence type="ECO:0000256" key="4">
    <source>
        <dbReference type="ARBA" id="ARBA00022989"/>
    </source>
</evidence>
<evidence type="ECO:0000256" key="8">
    <source>
        <dbReference type="SAM" id="Phobius"/>
    </source>
</evidence>
<accession>A0AAV9PBY5</accession>
<evidence type="ECO:0000313" key="10">
    <source>
        <dbReference type="Proteomes" id="UP001337655"/>
    </source>
</evidence>
<dbReference type="Proteomes" id="UP001337655">
    <property type="component" value="Unassembled WGS sequence"/>
</dbReference>
<evidence type="ECO:0000256" key="7">
    <source>
        <dbReference type="SAM" id="MobiDB-lite"/>
    </source>
</evidence>
<dbReference type="RefSeq" id="XP_064659719.1">
    <property type="nucleotide sequence ID" value="XM_064802358.1"/>
</dbReference>
<dbReference type="FunFam" id="1.20.1250.20:FF:000064">
    <property type="entry name" value="MFS allantoate transporter"/>
    <property type="match status" value="1"/>
</dbReference>
<comment type="caution">
    <text evidence="9">The sequence shown here is derived from an EMBL/GenBank/DDBJ whole genome shotgun (WGS) entry which is preliminary data.</text>
</comment>
<dbReference type="InterPro" id="IPR011701">
    <property type="entry name" value="MFS"/>
</dbReference>
<feature type="transmembrane region" description="Helical" evidence="8">
    <location>
        <begin position="132"/>
        <end position="150"/>
    </location>
</feature>
<evidence type="ECO:0000256" key="5">
    <source>
        <dbReference type="ARBA" id="ARBA00023136"/>
    </source>
</evidence>
<comment type="subcellular location">
    <subcellularLocation>
        <location evidence="1">Membrane</location>
        <topology evidence="1">Multi-pass membrane protein</topology>
    </subcellularLocation>
</comment>
<organism evidence="9 10">
    <name type="scientific">Saxophila tyrrhenica</name>
    <dbReference type="NCBI Taxonomy" id="1690608"/>
    <lineage>
        <taxon>Eukaryota</taxon>
        <taxon>Fungi</taxon>
        <taxon>Dikarya</taxon>
        <taxon>Ascomycota</taxon>
        <taxon>Pezizomycotina</taxon>
        <taxon>Dothideomycetes</taxon>
        <taxon>Dothideomycetidae</taxon>
        <taxon>Mycosphaerellales</taxon>
        <taxon>Extremaceae</taxon>
        <taxon>Saxophila</taxon>
    </lineage>
</organism>
<feature type="transmembrane region" description="Helical" evidence="8">
    <location>
        <begin position="418"/>
        <end position="439"/>
    </location>
</feature>